<feature type="compositionally biased region" description="Polar residues" evidence="1">
    <location>
        <begin position="148"/>
        <end position="164"/>
    </location>
</feature>
<proteinExistence type="predicted"/>
<protein>
    <submittedName>
        <fullName evidence="3">Uncharacterized protein</fullName>
    </submittedName>
</protein>
<organism evidence="3">
    <name type="scientific">viral metagenome</name>
    <dbReference type="NCBI Taxonomy" id="1070528"/>
    <lineage>
        <taxon>unclassified sequences</taxon>
        <taxon>metagenomes</taxon>
        <taxon>organismal metagenomes</taxon>
    </lineage>
</organism>
<keyword evidence="2" id="KW-0812">Transmembrane</keyword>
<keyword evidence="2" id="KW-1133">Transmembrane helix</keyword>
<keyword evidence="2" id="KW-0472">Membrane</keyword>
<evidence type="ECO:0000313" key="3">
    <source>
        <dbReference type="EMBL" id="QHU30113.1"/>
    </source>
</evidence>
<name>A0A6C0LHU8_9ZZZZ</name>
<evidence type="ECO:0000256" key="1">
    <source>
        <dbReference type="SAM" id="MobiDB-lite"/>
    </source>
</evidence>
<feature type="region of interest" description="Disordered" evidence="1">
    <location>
        <begin position="146"/>
        <end position="178"/>
    </location>
</feature>
<feature type="transmembrane region" description="Helical" evidence="2">
    <location>
        <begin position="56"/>
        <end position="74"/>
    </location>
</feature>
<dbReference type="EMBL" id="MN740503">
    <property type="protein sequence ID" value="QHU30113.1"/>
    <property type="molecule type" value="Genomic_DNA"/>
</dbReference>
<accession>A0A6C0LHU8</accession>
<dbReference type="AlphaFoldDB" id="A0A6C0LHU8"/>
<sequence>MDDTIVVTSAPNIASPSMDVASSPNIKMTITDTVKQATDSIGEESSGINWMQIGKYALIVLILSFLGFNIFSALGKATDTTKGILGPFLSALGFGVGETVKKTVNVTAEGAKLGVDVAAGTVDDAVTLLEKSVGVKGVQFNRIDDPSKTTQDALDNATQKQKNNVPEPDDSTSATQRDAGAHKSGYCYIGEDRGFRSCLKVNEGDMCMSGDIFPSRDICVNPNLRE</sequence>
<evidence type="ECO:0000256" key="2">
    <source>
        <dbReference type="SAM" id="Phobius"/>
    </source>
</evidence>
<reference evidence="3" key="1">
    <citation type="journal article" date="2020" name="Nature">
        <title>Giant virus diversity and host interactions through global metagenomics.</title>
        <authorList>
            <person name="Schulz F."/>
            <person name="Roux S."/>
            <person name="Paez-Espino D."/>
            <person name="Jungbluth S."/>
            <person name="Walsh D.A."/>
            <person name="Denef V.J."/>
            <person name="McMahon K.D."/>
            <person name="Konstantinidis K.T."/>
            <person name="Eloe-Fadrosh E.A."/>
            <person name="Kyrpides N.C."/>
            <person name="Woyke T."/>
        </authorList>
    </citation>
    <scope>NUCLEOTIDE SEQUENCE</scope>
    <source>
        <strain evidence="3">GVMAG-M-3300027833-11</strain>
    </source>
</reference>